<dbReference type="KEGG" id="tun:J9260_04680"/>
<dbReference type="Pfam" id="PF08811">
    <property type="entry name" value="DUF1800"/>
    <property type="match status" value="1"/>
</dbReference>
<dbReference type="Proteomes" id="UP000672009">
    <property type="component" value="Chromosome"/>
</dbReference>
<dbReference type="RefSeq" id="WP_210219886.1">
    <property type="nucleotide sequence ID" value="NZ_CP072793.1"/>
</dbReference>
<proteinExistence type="predicted"/>
<gene>
    <name evidence="1" type="ORF">J9260_04680</name>
</gene>
<evidence type="ECO:0000313" key="1">
    <source>
        <dbReference type="EMBL" id="QTR54395.1"/>
    </source>
</evidence>
<protein>
    <submittedName>
        <fullName evidence="1">DUF1800 domain-containing protein</fullName>
    </submittedName>
</protein>
<sequence length="391" mass="43707">MIPSTLTPADAQHLMARACLGAEAPLLHSLQGKSAQAAIQELLSLAVDTPANSPTFSSWGSWESMLHNGEMGQARDRLNQEKMMLKQWWMQHLLTTASPLAERMVMFWHNHFTTSINKVNQPNLILQQHQLLRQHALGNFKTLLHAIAHDPAMLIYLDGGMNYKEQPNENFARELLELFTLGAGHYRESDIKAIAKAFTGWTVDRNNNRFVFEAQHHDASGATFLGQTVNDGDQALDVILAHPRTAEYIAEKCWNAFINTDQADPAEISRWATNFRASGYEIKALLESVLLSDAFWATQNRDKLSKSPLDLIVGLFRSQSLLQVPTVELVKWSEKLGQNLFVPPSPKGWAGGAAWITPQSLLDRYSLLSKLAHSLPHATLTALLDPAYQLK</sequence>
<accession>A0A975IJ22</accession>
<name>A0A975IJ22_9GAMM</name>
<organism evidence="1 2">
    <name type="scientific">Thiothrix unzii</name>
    <dbReference type="NCBI Taxonomy" id="111769"/>
    <lineage>
        <taxon>Bacteria</taxon>
        <taxon>Pseudomonadati</taxon>
        <taxon>Pseudomonadota</taxon>
        <taxon>Gammaproteobacteria</taxon>
        <taxon>Thiotrichales</taxon>
        <taxon>Thiotrichaceae</taxon>
        <taxon>Thiothrix</taxon>
    </lineage>
</organism>
<dbReference type="AlphaFoldDB" id="A0A975IJ22"/>
<keyword evidence="2" id="KW-1185">Reference proteome</keyword>
<dbReference type="EMBL" id="CP072793">
    <property type="protein sequence ID" value="QTR54395.1"/>
    <property type="molecule type" value="Genomic_DNA"/>
</dbReference>
<reference evidence="1" key="1">
    <citation type="submission" date="2021-04" db="EMBL/GenBank/DDBJ databases">
        <title>Genomics, taxonomy and metabolism of representatives of sulfur bacteria of the genus Thiothrix: Thiothrix fructosivorans QT, Thiothrix unzii A1T and three new species, Thiothrix subterranea sp. nov., Thiothrix litoralis sp. nov. and 'Candidatus Thiothrix anitrata' sp. nov.</title>
        <authorList>
            <person name="Ravin N.V."/>
            <person name="Smolyakov D."/>
            <person name="Rudenko T.S."/>
            <person name="Mardanov A.V."/>
            <person name="Beletsky A.V."/>
            <person name="Markov N.D."/>
            <person name="Fomenkov A.I."/>
            <person name="Roberts R.J."/>
            <person name="Karnachuk O.V."/>
            <person name="Novikov A."/>
            <person name="Grabovich M.Y."/>
        </authorList>
    </citation>
    <scope>NUCLEOTIDE SEQUENCE</scope>
    <source>
        <strain evidence="1">A1</strain>
    </source>
</reference>
<evidence type="ECO:0000313" key="2">
    <source>
        <dbReference type="Proteomes" id="UP000672009"/>
    </source>
</evidence>
<dbReference type="InterPro" id="IPR014917">
    <property type="entry name" value="DUF1800"/>
</dbReference>